<gene>
    <name evidence="2" type="ORF">CJ203_05905</name>
</gene>
<dbReference type="PANTHER" id="PTHR36115">
    <property type="entry name" value="PROLINE-RICH ANTIGEN HOMOLOG-RELATED"/>
    <property type="match status" value="1"/>
</dbReference>
<dbReference type="EMBL" id="PNHG01000006">
    <property type="protein sequence ID" value="PMC64529.1"/>
    <property type="molecule type" value="Genomic_DNA"/>
</dbReference>
<keyword evidence="1" id="KW-0812">Transmembrane</keyword>
<dbReference type="PIRSF" id="PIRSF021697">
    <property type="entry name" value="UCP021697"/>
    <property type="match status" value="1"/>
</dbReference>
<evidence type="ECO:0000313" key="2">
    <source>
        <dbReference type="EMBL" id="PMC64529.1"/>
    </source>
</evidence>
<keyword evidence="3" id="KW-1185">Reference proteome</keyword>
<protein>
    <submittedName>
        <fullName evidence="2">Uncharacterized protein</fullName>
    </submittedName>
</protein>
<reference evidence="2 3" key="1">
    <citation type="submission" date="2017-09" db="EMBL/GenBank/DDBJ databases">
        <title>Bacterial strain isolated from the female urinary microbiota.</title>
        <authorList>
            <person name="Thomas-White K."/>
            <person name="Kumar N."/>
            <person name="Forster S."/>
            <person name="Putonti C."/>
            <person name="Lawley T."/>
            <person name="Wolfe A.J."/>
        </authorList>
    </citation>
    <scope>NUCLEOTIDE SEQUENCE [LARGE SCALE GENOMIC DNA]</scope>
    <source>
        <strain evidence="2 3">UMB0792</strain>
    </source>
</reference>
<dbReference type="InterPro" id="IPR016795">
    <property type="entry name" value="UCP021697"/>
</dbReference>
<keyword evidence="1" id="KW-1133">Transmembrane helix</keyword>
<name>A0A2N6T5D8_9CORY</name>
<accession>A0A2N6T5D8</accession>
<evidence type="ECO:0000256" key="1">
    <source>
        <dbReference type="SAM" id="Phobius"/>
    </source>
</evidence>
<dbReference type="Proteomes" id="UP000235836">
    <property type="component" value="Unassembled WGS sequence"/>
</dbReference>
<dbReference type="RefSeq" id="WP_102723912.1">
    <property type="nucleotide sequence ID" value="NZ_PNHG01000006.1"/>
</dbReference>
<organism evidence="2 3">
    <name type="scientific">Corynebacterium tuscaniense</name>
    <dbReference type="NCBI Taxonomy" id="302449"/>
    <lineage>
        <taxon>Bacteria</taxon>
        <taxon>Bacillati</taxon>
        <taxon>Actinomycetota</taxon>
        <taxon>Actinomycetes</taxon>
        <taxon>Mycobacteriales</taxon>
        <taxon>Corynebacteriaceae</taxon>
        <taxon>Corynebacterium</taxon>
    </lineage>
</organism>
<evidence type="ECO:0000313" key="3">
    <source>
        <dbReference type="Proteomes" id="UP000235836"/>
    </source>
</evidence>
<dbReference type="PANTHER" id="PTHR36115:SF6">
    <property type="entry name" value="PROLINE-RICH ANTIGEN HOMOLOG"/>
    <property type="match status" value="1"/>
</dbReference>
<feature type="transmembrane region" description="Helical" evidence="1">
    <location>
        <begin position="42"/>
        <end position="62"/>
    </location>
</feature>
<dbReference type="AlphaFoldDB" id="A0A2N6T5D8"/>
<feature type="transmembrane region" description="Helical" evidence="1">
    <location>
        <begin position="68"/>
        <end position="86"/>
    </location>
</feature>
<dbReference type="InterPro" id="IPR051791">
    <property type="entry name" value="Pra-immunoreactive"/>
</dbReference>
<comment type="caution">
    <text evidence="2">The sequence shown here is derived from an EMBL/GenBank/DDBJ whole genome shotgun (WGS) entry which is preliminary data.</text>
</comment>
<sequence>MPNNARDAAHPYAPQDWPGQNLGLPESGPGAQASVMRRAIGVLIDWFICWGLAAFIVTYTHTFGGTATLTYLLWVVLGIITGWLFARTPGMAILGMGVARIDEPGNTVALWRAALRTILTGFVFPAAIVDENGRGMHDRATGTTVIMSK</sequence>
<keyword evidence="1" id="KW-0472">Membrane</keyword>
<proteinExistence type="predicted"/>